<dbReference type="RefSeq" id="WP_188450673.1">
    <property type="nucleotide sequence ID" value="NZ_BMFS01000001.1"/>
</dbReference>
<sequence>MPLDNQTPDVDPIRIETDIHGILTLRLAGKLTGTVLRDAAERMVTAGRGTRINGVLIETTQTSIAYEIADLVNAIELIMDELSPRRCAHVSHGERTRPYMVMESTARAFAVKLQPFACETEARAWLLQR</sequence>
<gene>
    <name evidence="1" type="ORF">GCM10007420_01860</name>
</gene>
<dbReference type="EMBL" id="BMFS01000001">
    <property type="protein sequence ID" value="GGG90402.1"/>
    <property type="molecule type" value="Genomic_DNA"/>
</dbReference>
<protein>
    <recommendedName>
        <fullName evidence="3">STAS/SEC14 domain-containing protein</fullName>
    </recommendedName>
</protein>
<organism evidence="1 2">
    <name type="scientific">Glycocaulis albus</name>
    <dbReference type="NCBI Taxonomy" id="1382801"/>
    <lineage>
        <taxon>Bacteria</taxon>
        <taxon>Pseudomonadati</taxon>
        <taxon>Pseudomonadota</taxon>
        <taxon>Alphaproteobacteria</taxon>
        <taxon>Maricaulales</taxon>
        <taxon>Maricaulaceae</taxon>
        <taxon>Glycocaulis</taxon>
    </lineage>
</organism>
<reference evidence="2" key="1">
    <citation type="journal article" date="2019" name="Int. J. Syst. Evol. Microbiol.">
        <title>The Global Catalogue of Microorganisms (GCM) 10K type strain sequencing project: providing services to taxonomists for standard genome sequencing and annotation.</title>
        <authorList>
            <consortium name="The Broad Institute Genomics Platform"/>
            <consortium name="The Broad Institute Genome Sequencing Center for Infectious Disease"/>
            <person name="Wu L."/>
            <person name="Ma J."/>
        </authorList>
    </citation>
    <scope>NUCLEOTIDE SEQUENCE [LARGE SCALE GENOMIC DNA]</scope>
    <source>
        <strain evidence="2">CGMCC 1.12766</strain>
    </source>
</reference>
<name>A0ABQ1XF10_9PROT</name>
<accession>A0ABQ1XF10</accession>
<comment type="caution">
    <text evidence="1">The sequence shown here is derived from an EMBL/GenBank/DDBJ whole genome shotgun (WGS) entry which is preliminary data.</text>
</comment>
<proteinExistence type="predicted"/>
<evidence type="ECO:0008006" key="3">
    <source>
        <dbReference type="Google" id="ProtNLM"/>
    </source>
</evidence>
<keyword evidence="2" id="KW-1185">Reference proteome</keyword>
<evidence type="ECO:0000313" key="1">
    <source>
        <dbReference type="EMBL" id="GGG90402.1"/>
    </source>
</evidence>
<evidence type="ECO:0000313" key="2">
    <source>
        <dbReference type="Proteomes" id="UP000648722"/>
    </source>
</evidence>
<dbReference type="Proteomes" id="UP000648722">
    <property type="component" value="Unassembled WGS sequence"/>
</dbReference>